<name>A0A0B7FVU9_THACB</name>
<dbReference type="AlphaFoldDB" id="A0A0B7FVU9"/>
<dbReference type="Proteomes" id="UP000059188">
    <property type="component" value="Unassembled WGS sequence"/>
</dbReference>
<dbReference type="OrthoDB" id="3233375at2759"/>
<evidence type="ECO:0000313" key="3">
    <source>
        <dbReference type="Proteomes" id="UP000059188"/>
    </source>
</evidence>
<proteinExistence type="predicted"/>
<reference evidence="2 3" key="1">
    <citation type="submission" date="2014-11" db="EMBL/GenBank/DDBJ databases">
        <authorList>
            <person name="Wibberg Daniel"/>
        </authorList>
    </citation>
    <scope>NUCLEOTIDE SEQUENCE [LARGE SCALE GENOMIC DNA]</scope>
    <source>
        <strain evidence="2">Rhizoctonia solani AG1-IB 7/3/14</strain>
    </source>
</reference>
<feature type="transmembrane region" description="Helical" evidence="1">
    <location>
        <begin position="203"/>
        <end position="227"/>
    </location>
</feature>
<keyword evidence="1" id="KW-0812">Transmembrane</keyword>
<accession>A0A0B7FVU9</accession>
<gene>
    <name evidence="2" type="ORF">RSOLAG1IB_04238</name>
</gene>
<dbReference type="STRING" id="1108050.A0A0B7FVU9"/>
<dbReference type="EMBL" id="LN679104">
    <property type="protein sequence ID" value="CEL60999.1"/>
    <property type="molecule type" value="Genomic_DNA"/>
</dbReference>
<protein>
    <submittedName>
        <fullName evidence="2">Uncharacterized protein</fullName>
    </submittedName>
</protein>
<sequence>MYTSLLGLRSITLSAQVTIRSSHSQPQPHSSDTIDMRLPSISAVFALTAGLASAVPIRVIVVSTSQRVAPVDAAPAWAQSIRWGHAAAPAFNSLPPLSQPHSMSDKSWVRIESPGRNGMIRKGGCRGSMRAKSMELGNKLRVILGLPPIDPHLRGMKKIQATEATSHPTHHRHYHAHHHTSKEPFIYRLSHALASLTPWEGRAVSFVLGCGLGAVLRMLFVFGVLLVRSVRCQRQEQPVVLEEDTVIFVADIKEPLEAEALPAYAEKTDVAPQGNNVAN</sequence>
<evidence type="ECO:0000313" key="2">
    <source>
        <dbReference type="EMBL" id="CEL60999.1"/>
    </source>
</evidence>
<evidence type="ECO:0000256" key="1">
    <source>
        <dbReference type="SAM" id="Phobius"/>
    </source>
</evidence>
<organism evidence="2 3">
    <name type="scientific">Thanatephorus cucumeris (strain AG1-IB / isolate 7/3/14)</name>
    <name type="common">Lettuce bottom rot fungus</name>
    <name type="synonym">Rhizoctonia solani</name>
    <dbReference type="NCBI Taxonomy" id="1108050"/>
    <lineage>
        <taxon>Eukaryota</taxon>
        <taxon>Fungi</taxon>
        <taxon>Dikarya</taxon>
        <taxon>Basidiomycota</taxon>
        <taxon>Agaricomycotina</taxon>
        <taxon>Agaricomycetes</taxon>
        <taxon>Cantharellales</taxon>
        <taxon>Ceratobasidiaceae</taxon>
        <taxon>Rhizoctonia</taxon>
        <taxon>Rhizoctonia solani AG-1</taxon>
    </lineage>
</organism>
<keyword evidence="3" id="KW-1185">Reference proteome</keyword>
<keyword evidence="1" id="KW-1133">Transmembrane helix</keyword>
<keyword evidence="1" id="KW-0472">Membrane</keyword>